<evidence type="ECO:0000256" key="1">
    <source>
        <dbReference type="ARBA" id="ARBA00004196"/>
    </source>
</evidence>
<dbReference type="Proteomes" id="UP000676169">
    <property type="component" value="Chromosome"/>
</dbReference>
<dbReference type="GO" id="GO:0030313">
    <property type="term" value="C:cell envelope"/>
    <property type="evidence" value="ECO:0007669"/>
    <property type="project" value="UniProtKB-SubCell"/>
</dbReference>
<organism evidence="5 6">
    <name type="scientific">Luteolibacter ambystomatis</name>
    <dbReference type="NCBI Taxonomy" id="2824561"/>
    <lineage>
        <taxon>Bacteria</taxon>
        <taxon>Pseudomonadati</taxon>
        <taxon>Verrucomicrobiota</taxon>
        <taxon>Verrucomicrobiia</taxon>
        <taxon>Verrucomicrobiales</taxon>
        <taxon>Verrucomicrobiaceae</taxon>
        <taxon>Luteolibacter</taxon>
    </lineage>
</organism>
<feature type="domain" description="Heparinase II N-terminal" evidence="4">
    <location>
        <begin position="82"/>
        <end position="519"/>
    </location>
</feature>
<dbReference type="InterPro" id="IPR032518">
    <property type="entry name" value="HepII_N"/>
</dbReference>
<dbReference type="InterPro" id="IPR012480">
    <property type="entry name" value="Hepar_II_III_C"/>
</dbReference>
<dbReference type="InterPro" id="IPR008929">
    <property type="entry name" value="Chondroitin_lyas"/>
</dbReference>
<dbReference type="Gene3D" id="2.70.98.70">
    <property type="match status" value="1"/>
</dbReference>
<proteinExistence type="predicted"/>
<feature type="signal peptide" evidence="2">
    <location>
        <begin position="1"/>
        <end position="24"/>
    </location>
</feature>
<dbReference type="RefSeq" id="WP_211632257.1">
    <property type="nucleotide sequence ID" value="NZ_CP073100.1"/>
</dbReference>
<dbReference type="AlphaFoldDB" id="A0A975J0T8"/>
<name>A0A975J0T8_9BACT</name>
<reference evidence="5" key="1">
    <citation type="submission" date="2021-04" db="EMBL/GenBank/DDBJ databases">
        <title>Luteolibacter sp. 32A isolated from the skin of an Anderson's salamander (Ambystoma andersonii).</title>
        <authorList>
            <person name="Spergser J."/>
            <person name="Busse H.-J."/>
        </authorList>
    </citation>
    <scope>NUCLEOTIDE SEQUENCE</scope>
    <source>
        <strain evidence="5">32A</strain>
    </source>
</reference>
<dbReference type="GO" id="GO:0016829">
    <property type="term" value="F:lyase activity"/>
    <property type="evidence" value="ECO:0007669"/>
    <property type="project" value="InterPro"/>
</dbReference>
<dbReference type="Gene3D" id="1.50.10.100">
    <property type="entry name" value="Chondroitin AC/alginate lyase"/>
    <property type="match status" value="1"/>
</dbReference>
<evidence type="ECO:0000313" key="5">
    <source>
        <dbReference type="EMBL" id="QUE51936.1"/>
    </source>
</evidence>
<feature type="domain" description="Heparinase II/III-like C-terminal" evidence="3">
    <location>
        <begin position="549"/>
        <end position="735"/>
    </location>
</feature>
<dbReference type="Pfam" id="PF16332">
    <property type="entry name" value="DUF4962"/>
    <property type="match status" value="1"/>
</dbReference>
<gene>
    <name evidence="5" type="ORF">KBB96_03375</name>
</gene>
<evidence type="ECO:0000313" key="6">
    <source>
        <dbReference type="Proteomes" id="UP000676169"/>
    </source>
</evidence>
<evidence type="ECO:0000256" key="2">
    <source>
        <dbReference type="SAM" id="SignalP"/>
    </source>
</evidence>
<feature type="chain" id="PRO_5037064060" evidence="2">
    <location>
        <begin position="25"/>
        <end position="910"/>
    </location>
</feature>
<comment type="subcellular location">
    <subcellularLocation>
        <location evidence="1">Cell envelope</location>
    </subcellularLocation>
</comment>
<keyword evidence="6" id="KW-1185">Reference proteome</keyword>
<evidence type="ECO:0000259" key="3">
    <source>
        <dbReference type="Pfam" id="PF07940"/>
    </source>
</evidence>
<sequence>MKPHLLIRGFGAAAVLLFPALSLADEPQQQQRGAELHIDRTAIVTGSLERPNPQGIVDDNPPWFHVVVPLVDDSKKTNEEIRKERKEEKWHRRYYFKLSQDKDFKTGVIESGPKGWSFWNPMRQLPKGTWYWTYGVAPSSSPDQPVWNETIFSFVITGAEQTVEKMPPTADEVLAKIHAWKGPIISVAPGSVGKLLPKERYPELAKLMVKSCNEALEKDRKMDHLDFGMSEKDVPERLKESVTRAFFAVRARKYWVTAERHTSALLRGYLITGNEEFRARGVRRAIELEKARKEVVYRISGSEVKLRDIAIYDSVASFFVDGFYDSIPEDEREGFLDVLKETMVLKSGERDRADGPGLHEALEHAHYDQHDWQYKVMDLLNSSITLARRDSAYDDWFRYGYELWLYRSPAVSRDDGACREGNGYFGVHENNLVHCPWILYQLTGYNFFDYKPWYRNVAKYMSFAMAAGNPGQAFSDGGNGGSAMYYFGEVLALMEPGNPWNLWRYKSMGRTDPDQFNADLYKGNKAWDLLQIWNRFPEPDLSAVKPPTVMAAEFRDMGIGVMHTDLGNARDNMMVNFISCPFGSSMHLHPCQNAFNVAYGGEPLFWRTGYYNGGGDHNIMSYKASRAHNTIMADGFMQGFDVSEYGWLARFVQGKRISYCLGDASAAYDGVHRYVQDVPNRKYGVGDAGVTRFRRHIAVLRPHAVVVYDELEAKTPIPWTFMLHSLKEMKEAGDATLTAANSHASATAKLFCASDVETNLTDQFAAAATDEEDKRGGINPPNWHWSVTTRNKLAATRFLTVIELAPGAGAKPPGITRSGPRDKPVVKVGGYEIVADLNPERESSLLIRSSDGEAVLSSGQASERVIVAGDERKANLRGSTLLLEHGKDGKVTFEEKIDELPDVLKYGNVY</sequence>
<protein>
    <submittedName>
        <fullName evidence="5">DUF4962 domain-containing protein</fullName>
    </submittedName>
</protein>
<dbReference type="KEGG" id="lamb:KBB96_03375"/>
<dbReference type="EMBL" id="CP073100">
    <property type="protein sequence ID" value="QUE51936.1"/>
    <property type="molecule type" value="Genomic_DNA"/>
</dbReference>
<dbReference type="Pfam" id="PF07940">
    <property type="entry name" value="Hepar_II_III_C"/>
    <property type="match status" value="1"/>
</dbReference>
<keyword evidence="2" id="KW-0732">Signal</keyword>
<accession>A0A975J0T8</accession>
<evidence type="ECO:0000259" key="4">
    <source>
        <dbReference type="Pfam" id="PF16332"/>
    </source>
</evidence>